<dbReference type="Proteomes" id="UP000191672">
    <property type="component" value="Unassembled WGS sequence"/>
</dbReference>
<feature type="chain" id="PRO_5013342764" evidence="1">
    <location>
        <begin position="18"/>
        <end position="129"/>
    </location>
</feature>
<name>A0A1V6Q884_9EURO</name>
<evidence type="ECO:0000256" key="1">
    <source>
        <dbReference type="SAM" id="SignalP"/>
    </source>
</evidence>
<dbReference type="AlphaFoldDB" id="A0A1V6Q884"/>
<proteinExistence type="predicted"/>
<evidence type="ECO:0000313" key="2">
    <source>
        <dbReference type="EMBL" id="OQD85202.1"/>
    </source>
</evidence>
<organism evidence="2 3">
    <name type="scientific">Penicillium antarcticum</name>
    <dbReference type="NCBI Taxonomy" id="416450"/>
    <lineage>
        <taxon>Eukaryota</taxon>
        <taxon>Fungi</taxon>
        <taxon>Dikarya</taxon>
        <taxon>Ascomycota</taxon>
        <taxon>Pezizomycotina</taxon>
        <taxon>Eurotiomycetes</taxon>
        <taxon>Eurotiomycetidae</taxon>
        <taxon>Eurotiales</taxon>
        <taxon>Aspergillaceae</taxon>
        <taxon>Penicillium</taxon>
    </lineage>
</organism>
<sequence length="129" mass="13950">MAIDILVLMTGAGVISCHEIAPGTTNTAFIALYQLPEPLSSNFFIIQQPGVLDHVLKDTTPSVQKISNGMRELRLDTLHPLSNTQLTLAEKLGAIDGPTTTQCFVRGCAEKKKAWLEASLANARTSRSE</sequence>
<protein>
    <submittedName>
        <fullName evidence="2">Uncharacterized protein</fullName>
    </submittedName>
</protein>
<keyword evidence="3" id="KW-1185">Reference proteome</keyword>
<accession>A0A1V6Q884</accession>
<reference evidence="3" key="1">
    <citation type="journal article" date="2017" name="Nat. Microbiol.">
        <title>Global analysis of biosynthetic gene clusters reveals vast potential of secondary metabolite production in Penicillium species.</title>
        <authorList>
            <person name="Nielsen J.C."/>
            <person name="Grijseels S."/>
            <person name="Prigent S."/>
            <person name="Ji B."/>
            <person name="Dainat J."/>
            <person name="Nielsen K.F."/>
            <person name="Frisvad J.C."/>
            <person name="Workman M."/>
            <person name="Nielsen J."/>
        </authorList>
    </citation>
    <scope>NUCLEOTIDE SEQUENCE [LARGE SCALE GENOMIC DNA]</scope>
    <source>
        <strain evidence="3">IBT 31811</strain>
    </source>
</reference>
<feature type="signal peptide" evidence="1">
    <location>
        <begin position="1"/>
        <end position="17"/>
    </location>
</feature>
<gene>
    <name evidence="2" type="ORF">PENANT_c010G05514</name>
</gene>
<keyword evidence="1" id="KW-0732">Signal</keyword>
<dbReference type="EMBL" id="MDYN01000010">
    <property type="protein sequence ID" value="OQD85202.1"/>
    <property type="molecule type" value="Genomic_DNA"/>
</dbReference>
<comment type="caution">
    <text evidence="2">The sequence shown here is derived from an EMBL/GenBank/DDBJ whole genome shotgun (WGS) entry which is preliminary data.</text>
</comment>
<evidence type="ECO:0000313" key="3">
    <source>
        <dbReference type="Proteomes" id="UP000191672"/>
    </source>
</evidence>